<accession>A0A8J3NWY0</accession>
<name>A0A8J3NWY0_9ACTN</name>
<feature type="transmembrane region" description="Helical" evidence="1">
    <location>
        <begin position="270"/>
        <end position="289"/>
    </location>
</feature>
<feature type="transmembrane region" description="Helical" evidence="1">
    <location>
        <begin position="237"/>
        <end position="258"/>
    </location>
</feature>
<dbReference type="Proteomes" id="UP000659904">
    <property type="component" value="Unassembled WGS sequence"/>
</dbReference>
<keyword evidence="1" id="KW-0812">Transmembrane</keyword>
<evidence type="ECO:0000313" key="3">
    <source>
        <dbReference type="Proteomes" id="UP000659904"/>
    </source>
</evidence>
<comment type="caution">
    <text evidence="2">The sequence shown here is derived from an EMBL/GenBank/DDBJ whole genome shotgun (WGS) entry which is preliminary data.</text>
</comment>
<dbReference type="RefSeq" id="WP_120321061.1">
    <property type="nucleotide sequence ID" value="NZ_BONH01000002.1"/>
</dbReference>
<protein>
    <submittedName>
        <fullName evidence="2">Uncharacterized protein</fullName>
    </submittedName>
</protein>
<reference evidence="2 3" key="1">
    <citation type="submission" date="2021-01" db="EMBL/GenBank/DDBJ databases">
        <title>Whole genome shotgun sequence of Catellatospora citrea NBRC 14495.</title>
        <authorList>
            <person name="Komaki H."/>
            <person name="Tamura T."/>
        </authorList>
    </citation>
    <scope>NUCLEOTIDE SEQUENCE [LARGE SCALE GENOMIC DNA]</scope>
    <source>
        <strain evidence="2 3">NBRC 14495</strain>
    </source>
</reference>
<keyword evidence="1" id="KW-1133">Transmembrane helix</keyword>
<keyword evidence="1" id="KW-0472">Membrane</keyword>
<evidence type="ECO:0000256" key="1">
    <source>
        <dbReference type="SAM" id="Phobius"/>
    </source>
</evidence>
<keyword evidence="3" id="KW-1185">Reference proteome</keyword>
<dbReference type="AlphaFoldDB" id="A0A8J3NWY0"/>
<evidence type="ECO:0000313" key="2">
    <source>
        <dbReference type="EMBL" id="GIF95830.1"/>
    </source>
</evidence>
<organism evidence="2 3">
    <name type="scientific">Catellatospora citrea</name>
    <dbReference type="NCBI Taxonomy" id="53366"/>
    <lineage>
        <taxon>Bacteria</taxon>
        <taxon>Bacillati</taxon>
        <taxon>Actinomycetota</taxon>
        <taxon>Actinomycetes</taxon>
        <taxon>Micromonosporales</taxon>
        <taxon>Micromonosporaceae</taxon>
        <taxon>Catellatospora</taxon>
    </lineage>
</organism>
<sequence length="360" mass="39156">MVEQDQLERSYRRLLWAYPRFYRRERGLEILTTLLDAAKPGQVRATREDAAHLILSGLRFRLVPPGWAAKVAAGVATLWLATVLSGVGAYLAWGTSSADPRVLDDPKVAALADALVGRPPTLVSSEDSDLLVLTLNYRNRMFYNLGTEALPGLKPAPADHHREYEFATTRGVLDAAHRRLQADGWQTGVVTRPESGRDTFWATRDGLLLRMAEVRSTRGPSSATVDIYPVEPRGVPAGALAGFAVGLLLAWPVMTSLARRCPPVSHQDRLLVVLFGLPALLACFANTLYDVVTLMMRDQGSVLLAIDLVYPLANLVASPVAATMITVGLAGCVAVLVIVPWHRRRSRTDAASAHLAVVRS</sequence>
<proteinExistence type="predicted"/>
<gene>
    <name evidence="2" type="ORF">Cci01nite_09240</name>
</gene>
<feature type="transmembrane region" description="Helical" evidence="1">
    <location>
        <begin position="309"/>
        <end position="339"/>
    </location>
</feature>
<dbReference type="EMBL" id="BONH01000002">
    <property type="protein sequence ID" value="GIF95830.1"/>
    <property type="molecule type" value="Genomic_DNA"/>
</dbReference>
<feature type="transmembrane region" description="Helical" evidence="1">
    <location>
        <begin position="67"/>
        <end position="93"/>
    </location>
</feature>